<evidence type="ECO:0000313" key="2">
    <source>
        <dbReference type="EMBL" id="MBN7818323.1"/>
    </source>
</evidence>
<organism evidence="2 3">
    <name type="scientific">Bowmanella yangjiangensis</name>
    <dbReference type="NCBI Taxonomy" id="2811230"/>
    <lineage>
        <taxon>Bacteria</taxon>
        <taxon>Pseudomonadati</taxon>
        <taxon>Pseudomonadota</taxon>
        <taxon>Gammaproteobacteria</taxon>
        <taxon>Alteromonadales</taxon>
        <taxon>Alteromonadaceae</taxon>
        <taxon>Bowmanella</taxon>
    </lineage>
</organism>
<keyword evidence="3" id="KW-1185">Reference proteome</keyword>
<accession>A0ABS3CMJ0</accession>
<gene>
    <name evidence="2" type="ORF">J0A65_00530</name>
</gene>
<evidence type="ECO:0008006" key="4">
    <source>
        <dbReference type="Google" id="ProtNLM"/>
    </source>
</evidence>
<reference evidence="2 3" key="1">
    <citation type="submission" date="2021-03" db="EMBL/GenBank/DDBJ databases">
        <title>novel species isolated from a fishpond in China.</title>
        <authorList>
            <person name="Lu H."/>
            <person name="Cai Z."/>
        </authorList>
    </citation>
    <scope>NUCLEOTIDE SEQUENCE [LARGE SCALE GENOMIC DNA]</scope>
    <source>
        <strain evidence="2 3">Y57</strain>
    </source>
</reference>
<sequence>MKLLYSLLLMLHITVGSAALLLFWLPALTPKGSLDHIKFGRYYANTMYIVAGSGMLICLLVLVAPLTIHGDLSNTANQAQKALNISLFAFFLMYISWLTLTSVRHGILVLRVKQARHLLRHPTHLGLLLVLITGGLALLGLGLWFNKVLHLIFGILGTIIGGQMLFYCLRRHIAPRQWWIEHLGAMIGSGIGAYTAFLTFGARQILAGAGYWQLVFWVAPGVIGALVIARLSRKYHLQFQGK</sequence>
<feature type="transmembrane region" description="Helical" evidence="1">
    <location>
        <begin position="82"/>
        <end position="103"/>
    </location>
</feature>
<keyword evidence="1" id="KW-0472">Membrane</keyword>
<evidence type="ECO:0000313" key="3">
    <source>
        <dbReference type="Proteomes" id="UP000663992"/>
    </source>
</evidence>
<feature type="transmembrane region" description="Helical" evidence="1">
    <location>
        <begin position="46"/>
        <end position="70"/>
    </location>
</feature>
<dbReference type="EMBL" id="JAFKCS010000001">
    <property type="protein sequence ID" value="MBN7818323.1"/>
    <property type="molecule type" value="Genomic_DNA"/>
</dbReference>
<feature type="transmembrane region" description="Helical" evidence="1">
    <location>
        <begin position="124"/>
        <end position="145"/>
    </location>
</feature>
<proteinExistence type="predicted"/>
<protein>
    <recommendedName>
        <fullName evidence="4">DUF2306 domain-containing protein</fullName>
    </recommendedName>
</protein>
<dbReference type="Proteomes" id="UP000663992">
    <property type="component" value="Unassembled WGS sequence"/>
</dbReference>
<keyword evidence="1" id="KW-1133">Transmembrane helix</keyword>
<dbReference type="RefSeq" id="WP_206592159.1">
    <property type="nucleotide sequence ID" value="NZ_JAFKCS010000001.1"/>
</dbReference>
<feature type="transmembrane region" description="Helical" evidence="1">
    <location>
        <begin position="151"/>
        <end position="170"/>
    </location>
</feature>
<keyword evidence="1" id="KW-0812">Transmembrane</keyword>
<feature type="transmembrane region" description="Helical" evidence="1">
    <location>
        <begin position="182"/>
        <end position="202"/>
    </location>
</feature>
<feature type="transmembrane region" description="Helical" evidence="1">
    <location>
        <begin position="6"/>
        <end position="25"/>
    </location>
</feature>
<comment type="caution">
    <text evidence="2">The sequence shown here is derived from an EMBL/GenBank/DDBJ whole genome shotgun (WGS) entry which is preliminary data.</text>
</comment>
<evidence type="ECO:0000256" key="1">
    <source>
        <dbReference type="SAM" id="Phobius"/>
    </source>
</evidence>
<feature type="transmembrane region" description="Helical" evidence="1">
    <location>
        <begin position="214"/>
        <end position="232"/>
    </location>
</feature>
<name>A0ABS3CMJ0_9ALTE</name>